<protein>
    <submittedName>
        <fullName evidence="1">Uncharacterized protein</fullName>
    </submittedName>
</protein>
<dbReference type="Proteomes" id="UP000676194">
    <property type="component" value="Chromosome"/>
</dbReference>
<evidence type="ECO:0000313" key="2">
    <source>
        <dbReference type="Proteomes" id="UP000676194"/>
    </source>
</evidence>
<dbReference type="Gene3D" id="2.50.20.10">
    <property type="entry name" value="Lipoprotein localisation LolA/LolB/LppX"/>
    <property type="match status" value="1"/>
</dbReference>
<sequence>MDRRTWYSVSTAFVLLIGLTLLSVLSRPGIVLGQVAQKMEEIKSFSALIEILKENEETRNTPKGVEGDSQEMNDTIGKIIWSASGDFREETYPKPLLVGIMTAKGKGLSIDHRSKIVEEIPAKDVESSRKLANSFFHNLMEFKDSERKPIAIDEVEGLKCPRFDLFQKDFKTHNPQWDYRIWVHPETKRPIRVDFKADPADPFGTDQRTIRMTNFSWNVATDSTFDTTIPNGYRLKEADNSYDWVAEQIIGSLKAYAELYGTYPKVSRFDNQLLADFETKLRNAKNGEAINLLPGFMLLQNTVTSSPDYRASYRGQIVGPKDKEKILLHWIQPDGKVRVIFGDLKSKLTTADESKALEK</sequence>
<name>A0A8E6EV34_9BACT</name>
<dbReference type="RefSeq" id="WP_213496692.1">
    <property type="nucleotide sequence ID" value="NZ_CP074694.1"/>
</dbReference>
<dbReference type="KEGG" id="tsph:KIH39_25110"/>
<keyword evidence="2" id="KW-1185">Reference proteome</keyword>
<reference evidence="1" key="1">
    <citation type="submission" date="2021-05" db="EMBL/GenBank/DDBJ databases">
        <title>Complete genome sequence of the cellulolytic planctomycete Telmatocola sphagniphila SP2T and characterization of the first cellulase from planctomycetes.</title>
        <authorList>
            <person name="Rakitin A.L."/>
            <person name="Beletsky A.V."/>
            <person name="Naumoff D.G."/>
            <person name="Kulichevskaya I.S."/>
            <person name="Mardanov A.V."/>
            <person name="Ravin N.V."/>
            <person name="Dedysh S.N."/>
        </authorList>
    </citation>
    <scope>NUCLEOTIDE SEQUENCE</scope>
    <source>
        <strain evidence="1">SP2T</strain>
    </source>
</reference>
<gene>
    <name evidence="1" type="ORF">KIH39_25110</name>
</gene>
<accession>A0A8E6EV34</accession>
<proteinExistence type="predicted"/>
<dbReference type="AlphaFoldDB" id="A0A8E6EV34"/>
<dbReference type="EMBL" id="CP074694">
    <property type="protein sequence ID" value="QVL32077.1"/>
    <property type="molecule type" value="Genomic_DNA"/>
</dbReference>
<organism evidence="1 2">
    <name type="scientific">Telmatocola sphagniphila</name>
    <dbReference type="NCBI Taxonomy" id="1123043"/>
    <lineage>
        <taxon>Bacteria</taxon>
        <taxon>Pseudomonadati</taxon>
        <taxon>Planctomycetota</taxon>
        <taxon>Planctomycetia</taxon>
        <taxon>Gemmatales</taxon>
        <taxon>Gemmataceae</taxon>
    </lineage>
</organism>
<evidence type="ECO:0000313" key="1">
    <source>
        <dbReference type="EMBL" id="QVL32077.1"/>
    </source>
</evidence>